<dbReference type="EMBL" id="CAADIZ010000058">
    <property type="protein sequence ID" value="VFS30677.1"/>
    <property type="molecule type" value="Genomic_DNA"/>
</dbReference>
<evidence type="ECO:0000313" key="3">
    <source>
        <dbReference type="EMBL" id="VFR98005.1"/>
    </source>
</evidence>
<protein>
    <submittedName>
        <fullName evidence="3">Uncharacterized protein</fullName>
    </submittedName>
</protein>
<sequence length="127" mass="13739">MARQDIDLPAARETHVITVGGFDASYNIATKGTVVFAEVGWPLTVAGQPFDLYASLSRFTKDEADSKVSRRLILGAAWSTHRLHISSELLVGRNDPSVGAGQYMAGAAQGGDDKYKVSLFTVVDYQF</sequence>
<proteinExistence type="predicted"/>
<evidence type="ECO:0000313" key="1">
    <source>
        <dbReference type="EMBL" id="VFR54091.1"/>
    </source>
</evidence>
<evidence type="ECO:0000313" key="2">
    <source>
        <dbReference type="EMBL" id="VFR83972.1"/>
    </source>
</evidence>
<dbReference type="AlphaFoldDB" id="A0A484VHH8"/>
<name>A0A484VHH8_9ZZZZ</name>
<organism evidence="3">
    <name type="scientific">plant metagenome</name>
    <dbReference type="NCBI Taxonomy" id="1297885"/>
    <lineage>
        <taxon>unclassified sequences</taxon>
        <taxon>metagenomes</taxon>
        <taxon>organismal metagenomes</taxon>
    </lineage>
</organism>
<reference evidence="3" key="1">
    <citation type="submission" date="2019-03" db="EMBL/GenBank/DDBJ databases">
        <authorList>
            <person name="Danneels B."/>
        </authorList>
    </citation>
    <scope>NUCLEOTIDE SEQUENCE</scope>
</reference>
<evidence type="ECO:0000313" key="4">
    <source>
        <dbReference type="EMBL" id="VFS30677.1"/>
    </source>
</evidence>
<dbReference type="EMBL" id="CAADIP010000055">
    <property type="protein sequence ID" value="VFR98005.1"/>
    <property type="molecule type" value="Genomic_DNA"/>
</dbReference>
<dbReference type="EMBL" id="CAADIK010000056">
    <property type="protein sequence ID" value="VFR83972.1"/>
    <property type="molecule type" value="Genomic_DNA"/>
</dbReference>
<accession>A0A484VHH8</accession>
<gene>
    <name evidence="1" type="ORF">BRI6_4703</name>
    <name evidence="2" type="ORF">BRI9_4705</name>
    <name evidence="3" type="ORF">IVO3_4702</name>
    <name evidence="4" type="ORF">RAN7_4634</name>
</gene>
<dbReference type="EMBL" id="CAADII010000019">
    <property type="protein sequence ID" value="VFR54091.1"/>
    <property type="molecule type" value="Genomic_DNA"/>
</dbReference>